<feature type="transmembrane region" description="Helical" evidence="1">
    <location>
        <begin position="79"/>
        <end position="96"/>
    </location>
</feature>
<organism evidence="2 3">
    <name type="scientific">Papiliotrema laurentii</name>
    <name type="common">Cryptococcus laurentii</name>
    <dbReference type="NCBI Taxonomy" id="5418"/>
    <lineage>
        <taxon>Eukaryota</taxon>
        <taxon>Fungi</taxon>
        <taxon>Dikarya</taxon>
        <taxon>Basidiomycota</taxon>
        <taxon>Agaricomycotina</taxon>
        <taxon>Tremellomycetes</taxon>
        <taxon>Tremellales</taxon>
        <taxon>Rhynchogastremaceae</taxon>
        <taxon>Papiliotrema</taxon>
    </lineage>
</organism>
<reference evidence="2" key="1">
    <citation type="submission" date="2023-02" db="EMBL/GenBank/DDBJ databases">
        <title>Identification and recombinant expression of a fungal hydrolase from Papiliotrema laurentii that hydrolyzes apple cutin and clears colloidal polyester polyurethane.</title>
        <authorList>
            <consortium name="DOE Joint Genome Institute"/>
            <person name="Roman V.A."/>
            <person name="Bojanowski C."/>
            <person name="Crable B.R."/>
            <person name="Wagner D.N."/>
            <person name="Hung C.S."/>
            <person name="Nadeau L.J."/>
            <person name="Schratz L."/>
            <person name="Haridas S."/>
            <person name="Pangilinan J."/>
            <person name="Lipzen A."/>
            <person name="Na H."/>
            <person name="Yan M."/>
            <person name="Ng V."/>
            <person name="Grigoriev I.V."/>
            <person name="Spatafora J.W."/>
            <person name="Barlow D."/>
            <person name="Biffinger J."/>
            <person name="Kelley-Loughnane N."/>
            <person name="Varaljay V.A."/>
            <person name="Crookes-Goodson W.J."/>
        </authorList>
    </citation>
    <scope>NUCLEOTIDE SEQUENCE</scope>
    <source>
        <strain evidence="2">5307AH</strain>
    </source>
</reference>
<feature type="transmembrane region" description="Helical" evidence="1">
    <location>
        <begin position="48"/>
        <end position="67"/>
    </location>
</feature>
<dbReference type="EMBL" id="JAODAN010000003">
    <property type="protein sequence ID" value="KAK1925895.1"/>
    <property type="molecule type" value="Genomic_DNA"/>
</dbReference>
<keyword evidence="1" id="KW-0812">Transmembrane</keyword>
<evidence type="ECO:0000313" key="2">
    <source>
        <dbReference type="EMBL" id="KAK1925895.1"/>
    </source>
</evidence>
<accession>A0AAD9L734</accession>
<dbReference type="AlphaFoldDB" id="A0AAD9L734"/>
<sequence>MQIRSASDPRTESTRSWAFKTRVAWFALMSNGIFELWSTLLARTCSTLLYRPIVGGSQAVLICLACFRCPTKYRVFARIVWVANCLARSSALIVPANGLTPRHGVAEKQFLSDLHIVLGVVGVIASTVSVNLFNLHILPAF</sequence>
<comment type="caution">
    <text evidence="2">The sequence shown here is derived from an EMBL/GenBank/DDBJ whole genome shotgun (WGS) entry which is preliminary data.</text>
</comment>
<evidence type="ECO:0000313" key="3">
    <source>
        <dbReference type="Proteomes" id="UP001182556"/>
    </source>
</evidence>
<gene>
    <name evidence="2" type="ORF">DB88DRAFT_509544</name>
</gene>
<name>A0AAD9L734_PAPLA</name>
<keyword evidence="1" id="KW-0472">Membrane</keyword>
<feature type="transmembrane region" description="Helical" evidence="1">
    <location>
        <begin position="116"/>
        <end position="138"/>
    </location>
</feature>
<keyword evidence="1" id="KW-1133">Transmembrane helix</keyword>
<feature type="transmembrane region" description="Helical" evidence="1">
    <location>
        <begin position="23"/>
        <end position="42"/>
    </location>
</feature>
<dbReference type="Proteomes" id="UP001182556">
    <property type="component" value="Unassembled WGS sequence"/>
</dbReference>
<protein>
    <submittedName>
        <fullName evidence="2">Uncharacterized protein</fullName>
    </submittedName>
</protein>
<proteinExistence type="predicted"/>
<evidence type="ECO:0000256" key="1">
    <source>
        <dbReference type="SAM" id="Phobius"/>
    </source>
</evidence>
<keyword evidence="3" id="KW-1185">Reference proteome</keyword>